<reference evidence="3" key="1">
    <citation type="journal article" date="2019" name="Int. J. Syst. Evol. Microbiol.">
        <title>The Global Catalogue of Microorganisms (GCM) 10K type strain sequencing project: providing services to taxonomists for standard genome sequencing and annotation.</title>
        <authorList>
            <consortium name="The Broad Institute Genomics Platform"/>
            <consortium name="The Broad Institute Genome Sequencing Center for Infectious Disease"/>
            <person name="Wu L."/>
            <person name="Ma J."/>
        </authorList>
    </citation>
    <scope>NUCLEOTIDE SEQUENCE [LARGE SCALE GENOMIC DNA]</scope>
    <source>
        <strain evidence="3">JCM 4524</strain>
    </source>
</reference>
<gene>
    <name evidence="2" type="ORF">GCM10010307_24450</name>
</gene>
<dbReference type="Proteomes" id="UP001500151">
    <property type="component" value="Unassembled WGS sequence"/>
</dbReference>
<comment type="caution">
    <text evidence="2">The sequence shown here is derived from an EMBL/GenBank/DDBJ whole genome shotgun (WGS) entry which is preliminary data.</text>
</comment>
<accession>A0ABP6CZK5</accession>
<proteinExistence type="predicted"/>
<dbReference type="EMBL" id="BAAASJ010000026">
    <property type="protein sequence ID" value="GAA2631740.1"/>
    <property type="molecule type" value="Genomic_DNA"/>
</dbReference>
<feature type="region of interest" description="Disordered" evidence="1">
    <location>
        <begin position="1"/>
        <end position="42"/>
    </location>
</feature>
<protein>
    <submittedName>
        <fullName evidence="2">Uncharacterized protein</fullName>
    </submittedName>
</protein>
<organism evidence="2 3">
    <name type="scientific">Streptomyces vastus</name>
    <dbReference type="NCBI Taxonomy" id="285451"/>
    <lineage>
        <taxon>Bacteria</taxon>
        <taxon>Bacillati</taxon>
        <taxon>Actinomycetota</taxon>
        <taxon>Actinomycetes</taxon>
        <taxon>Kitasatosporales</taxon>
        <taxon>Streptomycetaceae</taxon>
        <taxon>Streptomyces</taxon>
    </lineage>
</organism>
<keyword evidence="3" id="KW-1185">Reference proteome</keyword>
<sequence>MGPGDDPSSNVSPLLRFPTLPVPADSGSASPDPPPKGVNIGGAEVGKFPWPVQPPCAVGLLDSRGIRWQDAPPCSGGADYSAAFQAGDLPLRANSATIGSL</sequence>
<evidence type="ECO:0000313" key="2">
    <source>
        <dbReference type="EMBL" id="GAA2631740.1"/>
    </source>
</evidence>
<evidence type="ECO:0000313" key="3">
    <source>
        <dbReference type="Proteomes" id="UP001500151"/>
    </source>
</evidence>
<name>A0ABP6CZK5_9ACTN</name>
<evidence type="ECO:0000256" key="1">
    <source>
        <dbReference type="SAM" id="MobiDB-lite"/>
    </source>
</evidence>